<evidence type="ECO:0000256" key="8">
    <source>
        <dbReference type="SAM" id="Phobius"/>
    </source>
</evidence>
<keyword evidence="3" id="KW-0645">Protease</keyword>
<evidence type="ECO:0000256" key="3">
    <source>
        <dbReference type="ARBA" id="ARBA00022670"/>
    </source>
</evidence>
<evidence type="ECO:0000256" key="1">
    <source>
        <dbReference type="ARBA" id="ARBA00004651"/>
    </source>
</evidence>
<dbReference type="GO" id="GO:0008233">
    <property type="term" value="F:peptidase activity"/>
    <property type="evidence" value="ECO:0007669"/>
    <property type="project" value="UniProtKB-KW"/>
</dbReference>
<reference evidence="9" key="1">
    <citation type="submission" date="2023-07" db="EMBL/GenBank/DDBJ databases">
        <title>Genomic Encyclopedia of Type Strains, Phase IV (KMG-IV): sequencing the most valuable type-strain genomes for metagenomic binning, comparative biology and taxonomic classification.</title>
        <authorList>
            <person name="Goeker M."/>
        </authorList>
    </citation>
    <scope>NUCLEOTIDE SEQUENCE</scope>
    <source>
        <strain evidence="9">DSM 26174</strain>
    </source>
</reference>
<evidence type="ECO:0000313" key="9">
    <source>
        <dbReference type="EMBL" id="MDR6238906.1"/>
    </source>
</evidence>
<dbReference type="GO" id="GO:0005886">
    <property type="term" value="C:plasma membrane"/>
    <property type="evidence" value="ECO:0007669"/>
    <property type="project" value="UniProtKB-SubCell"/>
</dbReference>
<evidence type="ECO:0000256" key="2">
    <source>
        <dbReference type="ARBA" id="ARBA00022475"/>
    </source>
</evidence>
<keyword evidence="2" id="KW-1003">Cell membrane</keyword>
<evidence type="ECO:0000313" key="10">
    <source>
        <dbReference type="Proteomes" id="UP001185092"/>
    </source>
</evidence>
<organism evidence="9 10">
    <name type="scientific">Aureibacter tunicatorum</name>
    <dbReference type="NCBI Taxonomy" id="866807"/>
    <lineage>
        <taxon>Bacteria</taxon>
        <taxon>Pseudomonadati</taxon>
        <taxon>Bacteroidota</taxon>
        <taxon>Cytophagia</taxon>
        <taxon>Cytophagales</taxon>
        <taxon>Persicobacteraceae</taxon>
        <taxon>Aureibacter</taxon>
    </lineage>
</organism>
<feature type="transmembrane region" description="Helical" evidence="8">
    <location>
        <begin position="102"/>
        <end position="122"/>
    </location>
</feature>
<evidence type="ECO:0000256" key="6">
    <source>
        <dbReference type="ARBA" id="ARBA00022989"/>
    </source>
</evidence>
<accession>A0AAE3XNC2</accession>
<evidence type="ECO:0000256" key="5">
    <source>
        <dbReference type="ARBA" id="ARBA00022801"/>
    </source>
</evidence>
<dbReference type="GO" id="GO:0006508">
    <property type="term" value="P:proteolysis"/>
    <property type="evidence" value="ECO:0007669"/>
    <property type="project" value="UniProtKB-KW"/>
</dbReference>
<keyword evidence="10" id="KW-1185">Reference proteome</keyword>
<comment type="caution">
    <text evidence="9">The sequence shown here is derived from an EMBL/GenBank/DDBJ whole genome shotgun (WGS) entry which is preliminary data.</text>
</comment>
<dbReference type="InterPro" id="IPR026392">
    <property type="entry name" value="Exo/Archaeosortase_dom"/>
</dbReference>
<proteinExistence type="predicted"/>
<dbReference type="NCBIfam" id="TIGR04178">
    <property type="entry name" value="exo_archaeo"/>
    <property type="match status" value="1"/>
</dbReference>
<dbReference type="EMBL" id="JAVDQD010000002">
    <property type="protein sequence ID" value="MDR6238906.1"/>
    <property type="molecule type" value="Genomic_DNA"/>
</dbReference>
<sequence length="177" mass="20515">MEVQKNIFFYFIIAIIFIILKLGYTQANNDNLVFLLKPTDKMVGILSSSTSIYHADQGYYHEKLNILIDKSCSGFNFWLISFLLFNYLSVKHFRHAFQKALSIPLSLFVAYLLTLFANTSRIYTSIIIHTQSVSLFPNHQQIIHECIGIITNLTFLIITYLLLDKLLTYNQQNAKFS</sequence>
<comment type="subcellular location">
    <subcellularLocation>
        <location evidence="1">Cell membrane</location>
        <topology evidence="1">Multi-pass membrane protein</topology>
    </subcellularLocation>
</comment>
<evidence type="ECO:0000256" key="4">
    <source>
        <dbReference type="ARBA" id="ARBA00022692"/>
    </source>
</evidence>
<dbReference type="NCBIfam" id="TIGR04287">
    <property type="entry name" value="exosort_XrtK"/>
    <property type="match status" value="1"/>
</dbReference>
<dbReference type="Proteomes" id="UP001185092">
    <property type="component" value="Unassembled WGS sequence"/>
</dbReference>
<dbReference type="InterPro" id="IPR027551">
    <property type="entry name" value="Exosort_XrtK"/>
</dbReference>
<feature type="transmembrane region" description="Helical" evidence="8">
    <location>
        <begin position="73"/>
        <end position="90"/>
    </location>
</feature>
<keyword evidence="7 8" id="KW-0472">Membrane</keyword>
<feature type="transmembrane region" description="Helical" evidence="8">
    <location>
        <begin position="7"/>
        <end position="24"/>
    </location>
</feature>
<name>A0AAE3XNC2_9BACT</name>
<keyword evidence="4 8" id="KW-0812">Transmembrane</keyword>
<dbReference type="AlphaFoldDB" id="A0AAE3XNC2"/>
<protein>
    <submittedName>
        <fullName evidence="9">Exosortase K</fullName>
    </submittedName>
</protein>
<keyword evidence="6 8" id="KW-1133">Transmembrane helix</keyword>
<dbReference type="RefSeq" id="WP_374709119.1">
    <property type="nucleotide sequence ID" value="NZ_AP025305.1"/>
</dbReference>
<evidence type="ECO:0000256" key="7">
    <source>
        <dbReference type="ARBA" id="ARBA00023136"/>
    </source>
</evidence>
<keyword evidence="5" id="KW-0378">Hydrolase</keyword>
<gene>
    <name evidence="9" type="ORF">HNQ88_001943</name>
</gene>
<feature type="transmembrane region" description="Helical" evidence="8">
    <location>
        <begin position="142"/>
        <end position="163"/>
    </location>
</feature>